<dbReference type="VEuPathDB" id="PiroplasmaDB:BmR1_api00510"/>
<accession>A0A068W926</accession>
<gene>
    <name evidence="1" type="primary">BmD</name>
</gene>
<proteinExistence type="predicted"/>
<dbReference type="Proteomes" id="UP000002899">
    <property type="component" value="Apicoplast Pltd"/>
</dbReference>
<keyword evidence="1" id="KW-0933">Apicoplast</keyword>
<geneLocation type="apicoplast" evidence="1"/>
<evidence type="ECO:0000313" key="2">
    <source>
        <dbReference type="Proteomes" id="UP000002899"/>
    </source>
</evidence>
<sequence>MNIMNFNNNLFNLKNNFINKKYKYYNNKKIKLIIKKSYQFIINNYLKLNGIIKKLKLIFFNTINYKIFNIDKKNKEYIYLLIRIKGNYLYCFFINKKI</sequence>
<evidence type="ECO:0000313" key="1">
    <source>
        <dbReference type="EMBL" id="CDR32610.1"/>
    </source>
</evidence>
<protein>
    <submittedName>
        <fullName evidence="1">Uncharacterized protein</fullName>
    </submittedName>
</protein>
<keyword evidence="2" id="KW-1185">Reference proteome</keyword>
<reference evidence="1" key="1">
    <citation type="submission" date="2014-04" db="EMBL/GenBank/DDBJ databases">
        <title>Structure and function of the apicoplast genome of the human pathogen Babesia microti.</title>
        <authorList>
            <person name="Garg A."/>
            <person name="Stein A."/>
            <person name="Zhao W."/>
            <person name="Dwivedi A."/>
            <person name="Frutos R."/>
            <person name="Cornillot E."/>
            <person name="Ben Mamoun C."/>
        </authorList>
    </citation>
    <scope>NUCLEOTIDE SEQUENCE [LARGE SCALE GENOMIC DNA]</scope>
    <source>
        <strain evidence="1">RI</strain>
    </source>
</reference>
<name>A0A068W926_BABMR</name>
<dbReference type="AlphaFoldDB" id="A0A068W926"/>
<dbReference type="GeneID" id="32877957"/>
<dbReference type="EMBL" id="LK028575">
    <property type="protein sequence ID" value="CDR32610.1"/>
    <property type="molecule type" value="Genomic_DNA"/>
</dbReference>
<organism evidence="1 2">
    <name type="scientific">Babesia microti (strain RI)</name>
    <dbReference type="NCBI Taxonomy" id="1133968"/>
    <lineage>
        <taxon>Eukaryota</taxon>
        <taxon>Sar</taxon>
        <taxon>Alveolata</taxon>
        <taxon>Apicomplexa</taxon>
        <taxon>Aconoidasida</taxon>
        <taxon>Piroplasmida</taxon>
        <taxon>Babesiidae</taxon>
        <taxon>Babesia</taxon>
    </lineage>
</organism>
<dbReference type="RefSeq" id="YP_009363179.1">
    <property type="nucleotide sequence ID" value="NC_034636.1"/>
</dbReference>
<dbReference type="KEGG" id="bmic:B661_pgp07"/>
<keyword evidence="1" id="KW-0934">Plastid</keyword>